<dbReference type="PANTHER" id="PTHR44169:SF6">
    <property type="entry name" value="NADPH-DEPENDENT 1-ACYLDIHYDROXYACETONE PHOSPHATE REDUCTASE"/>
    <property type="match status" value="1"/>
</dbReference>
<organism evidence="4 5">
    <name type="scientific">Conexibacter stalactiti</name>
    <dbReference type="NCBI Taxonomy" id="1940611"/>
    <lineage>
        <taxon>Bacteria</taxon>
        <taxon>Bacillati</taxon>
        <taxon>Actinomycetota</taxon>
        <taxon>Thermoleophilia</taxon>
        <taxon>Solirubrobacterales</taxon>
        <taxon>Conexibacteraceae</taxon>
        <taxon>Conexibacter</taxon>
    </lineage>
</organism>
<proteinExistence type="inferred from homology"/>
<keyword evidence="5" id="KW-1185">Reference proteome</keyword>
<dbReference type="InterPro" id="IPR002347">
    <property type="entry name" value="SDR_fam"/>
</dbReference>
<dbReference type="EMBL" id="JAWSTH010000024">
    <property type="protein sequence ID" value="MDW5594934.1"/>
    <property type="molecule type" value="Genomic_DNA"/>
</dbReference>
<dbReference type="RefSeq" id="WP_318597267.1">
    <property type="nucleotide sequence ID" value="NZ_JAWSTH010000024.1"/>
</dbReference>
<comment type="caution">
    <text evidence="4">The sequence shown here is derived from an EMBL/GenBank/DDBJ whole genome shotgun (WGS) entry which is preliminary data.</text>
</comment>
<evidence type="ECO:0000256" key="3">
    <source>
        <dbReference type="RuleBase" id="RU000363"/>
    </source>
</evidence>
<dbReference type="InterPro" id="IPR036291">
    <property type="entry name" value="NAD(P)-bd_dom_sf"/>
</dbReference>
<dbReference type="Gene3D" id="3.40.50.720">
    <property type="entry name" value="NAD(P)-binding Rossmann-like Domain"/>
    <property type="match status" value="1"/>
</dbReference>
<accession>A0ABU4HS98</accession>
<evidence type="ECO:0000313" key="4">
    <source>
        <dbReference type="EMBL" id="MDW5594934.1"/>
    </source>
</evidence>
<dbReference type="PRINTS" id="PR00081">
    <property type="entry name" value="GDHRDH"/>
</dbReference>
<keyword evidence="2" id="KW-0560">Oxidoreductase</keyword>
<protein>
    <submittedName>
        <fullName evidence="4">SDR family oxidoreductase</fullName>
    </submittedName>
</protein>
<dbReference type="Proteomes" id="UP001284601">
    <property type="component" value="Unassembled WGS sequence"/>
</dbReference>
<evidence type="ECO:0000256" key="2">
    <source>
        <dbReference type="ARBA" id="ARBA00023002"/>
    </source>
</evidence>
<dbReference type="SUPFAM" id="SSF51735">
    <property type="entry name" value="NAD(P)-binding Rossmann-fold domains"/>
    <property type="match status" value="1"/>
</dbReference>
<dbReference type="PRINTS" id="PR00080">
    <property type="entry name" value="SDRFAMILY"/>
</dbReference>
<evidence type="ECO:0000313" key="5">
    <source>
        <dbReference type="Proteomes" id="UP001284601"/>
    </source>
</evidence>
<comment type="similarity">
    <text evidence="1 3">Belongs to the short-chain dehydrogenases/reductases (SDR) family.</text>
</comment>
<dbReference type="NCBIfam" id="NF006119">
    <property type="entry name" value="PRK08264.1-5"/>
    <property type="match status" value="1"/>
</dbReference>
<evidence type="ECO:0000256" key="1">
    <source>
        <dbReference type="ARBA" id="ARBA00006484"/>
    </source>
</evidence>
<reference evidence="5" key="1">
    <citation type="submission" date="2023-07" db="EMBL/GenBank/DDBJ databases">
        <title>Conexibacter stalactiti sp. nov., isolated from stalactites in a lava cave and emended description of the genus Conexibacter.</title>
        <authorList>
            <person name="Lee S.D."/>
        </authorList>
    </citation>
    <scope>NUCLEOTIDE SEQUENCE [LARGE SCALE GENOMIC DNA]</scope>
    <source>
        <strain evidence="5">KCTC 39840</strain>
    </source>
</reference>
<reference evidence="4 5" key="2">
    <citation type="submission" date="2023-10" db="EMBL/GenBank/DDBJ databases">
        <authorList>
            <person name="Han X.F."/>
        </authorList>
    </citation>
    <scope>NUCLEOTIDE SEQUENCE [LARGE SCALE GENOMIC DNA]</scope>
    <source>
        <strain evidence="4 5">KCTC 39840</strain>
    </source>
</reference>
<sequence length="247" mass="24700">MQIEGSVALVTGANRGIGAAYVEGLLAAGAAKVYAAARDPRTVAAGDPRVVALQLDVTDPDQAAAAARTAADATLVISNAGVGRGATPLDDDAIAAARDELEVNYFGVLNVARAFAPVLAGNGGGALVNMHSALSWIHFPAVGTYAASKAAAWAATNALRVQLRGQGTLVVGVHVGYVDTDMAAGVEAPKSAPADVVAQVLAGVEAGAEEVLADEVSRQVKAALPHDLAALYPDVQARYDAAVAAAA</sequence>
<dbReference type="Pfam" id="PF00106">
    <property type="entry name" value="adh_short"/>
    <property type="match status" value="1"/>
</dbReference>
<name>A0ABU4HS98_9ACTN</name>
<dbReference type="PANTHER" id="PTHR44169">
    <property type="entry name" value="NADPH-DEPENDENT 1-ACYLDIHYDROXYACETONE PHOSPHATE REDUCTASE"/>
    <property type="match status" value="1"/>
</dbReference>
<gene>
    <name evidence="4" type="ORF">R7226_11325</name>
</gene>